<evidence type="ECO:0000256" key="4">
    <source>
        <dbReference type="ARBA" id="ARBA00022741"/>
    </source>
</evidence>
<dbReference type="SUPFAM" id="SSF52440">
    <property type="entry name" value="PreATP-grasp domain"/>
    <property type="match status" value="1"/>
</dbReference>
<dbReference type="Gene3D" id="3.30.470.20">
    <property type="entry name" value="ATP-grasp fold, B domain"/>
    <property type="match status" value="1"/>
</dbReference>
<organism evidence="13 14">
    <name type="scientific">Elysia crispata</name>
    <name type="common">lettuce slug</name>
    <dbReference type="NCBI Taxonomy" id="231223"/>
    <lineage>
        <taxon>Eukaryota</taxon>
        <taxon>Metazoa</taxon>
        <taxon>Spiralia</taxon>
        <taxon>Lophotrochozoa</taxon>
        <taxon>Mollusca</taxon>
        <taxon>Gastropoda</taxon>
        <taxon>Heterobranchia</taxon>
        <taxon>Euthyneura</taxon>
        <taxon>Panpulmonata</taxon>
        <taxon>Sacoglossa</taxon>
        <taxon>Placobranchoidea</taxon>
        <taxon>Plakobranchidae</taxon>
        <taxon>Elysia</taxon>
    </lineage>
</organism>
<keyword evidence="4 9" id="KW-0547">Nucleotide-binding</keyword>
<dbReference type="Gene3D" id="3.30.700.40">
    <property type="match status" value="1"/>
</dbReference>
<dbReference type="Pfam" id="PF02786">
    <property type="entry name" value="CPSase_L_D2"/>
    <property type="match status" value="1"/>
</dbReference>
<accession>A0AAE1ALH3</accession>
<evidence type="ECO:0000256" key="2">
    <source>
        <dbReference type="ARBA" id="ARBA00004305"/>
    </source>
</evidence>
<comment type="caution">
    <text evidence="13">The sequence shown here is derived from an EMBL/GenBank/DDBJ whole genome shotgun (WGS) entry which is preliminary data.</text>
</comment>
<dbReference type="InterPro" id="IPR011053">
    <property type="entry name" value="Single_hybrid_motif"/>
</dbReference>
<keyword evidence="7" id="KW-0496">Mitochondrion</keyword>
<dbReference type="PANTHER" id="PTHR18866">
    <property type="entry name" value="CARBOXYLASE:PYRUVATE/ACETYL-COA/PROPIONYL-COA CARBOXYLASE"/>
    <property type="match status" value="1"/>
</dbReference>
<dbReference type="Pfam" id="PF02785">
    <property type="entry name" value="Biotin_carb_C"/>
    <property type="match status" value="1"/>
</dbReference>
<proteinExistence type="predicted"/>
<dbReference type="NCBIfam" id="NF006367">
    <property type="entry name" value="PRK08591.1"/>
    <property type="match status" value="1"/>
</dbReference>
<dbReference type="SUPFAM" id="SSF51246">
    <property type="entry name" value="Rudiment single hybrid motif"/>
    <property type="match status" value="1"/>
</dbReference>
<dbReference type="FunFam" id="2.40.50.100:FF:000003">
    <property type="entry name" value="Acetyl-CoA carboxylase biotin carboxyl carrier protein"/>
    <property type="match status" value="1"/>
</dbReference>
<dbReference type="InterPro" id="IPR005479">
    <property type="entry name" value="CPAse_ATP-bd"/>
</dbReference>
<evidence type="ECO:0000259" key="12">
    <source>
        <dbReference type="PROSITE" id="PS50979"/>
    </source>
</evidence>
<dbReference type="InterPro" id="IPR011764">
    <property type="entry name" value="Biotin_carboxylation_dom"/>
</dbReference>
<evidence type="ECO:0000256" key="3">
    <source>
        <dbReference type="ARBA" id="ARBA00022598"/>
    </source>
</evidence>
<dbReference type="InterPro" id="IPR005482">
    <property type="entry name" value="Biotin_COase_C"/>
</dbReference>
<dbReference type="PROSITE" id="PS00188">
    <property type="entry name" value="BIOTIN"/>
    <property type="match status" value="1"/>
</dbReference>
<dbReference type="PROSITE" id="PS50968">
    <property type="entry name" value="BIOTINYL_LIPOYL"/>
    <property type="match status" value="1"/>
</dbReference>
<protein>
    <recommendedName>
        <fullName evidence="15">Methylcrotonoyl-CoA carboxylase subunit alpha, mitochondrial</fullName>
    </recommendedName>
</protein>
<evidence type="ECO:0000259" key="10">
    <source>
        <dbReference type="PROSITE" id="PS50968"/>
    </source>
</evidence>
<evidence type="ECO:0000256" key="5">
    <source>
        <dbReference type="ARBA" id="ARBA00022840"/>
    </source>
</evidence>
<dbReference type="Pfam" id="PF00364">
    <property type="entry name" value="Biotin_lipoyl"/>
    <property type="match status" value="1"/>
</dbReference>
<evidence type="ECO:0000256" key="1">
    <source>
        <dbReference type="ARBA" id="ARBA00001953"/>
    </source>
</evidence>
<dbReference type="PROSITE" id="PS00867">
    <property type="entry name" value="CPSASE_2"/>
    <property type="match status" value="1"/>
</dbReference>
<dbReference type="SUPFAM" id="SSF56059">
    <property type="entry name" value="Glutathione synthetase ATP-binding domain-like"/>
    <property type="match status" value="1"/>
</dbReference>
<dbReference type="InterPro" id="IPR011054">
    <property type="entry name" value="Rudment_hybrid_motif"/>
</dbReference>
<dbReference type="GO" id="GO:0046872">
    <property type="term" value="F:metal ion binding"/>
    <property type="evidence" value="ECO:0007669"/>
    <property type="project" value="InterPro"/>
</dbReference>
<dbReference type="FunFam" id="3.30.1490.20:FF:000003">
    <property type="entry name" value="acetyl-CoA carboxylase isoform X1"/>
    <property type="match status" value="1"/>
</dbReference>
<dbReference type="PROSITE" id="PS50975">
    <property type="entry name" value="ATP_GRASP"/>
    <property type="match status" value="1"/>
</dbReference>
<dbReference type="AlphaFoldDB" id="A0AAE1ALH3"/>
<keyword evidence="5 9" id="KW-0067">ATP-binding</keyword>
<sequence>MSKLFTHHSSLPNILRSFLRPIALHWTRWTSNASASAKPIDKVLIANRGEIACRVMRTARRLGIRSVAVYSEADRHSLHVATADEAYYIGPAAASESYLRQDKILDVAKKSGAQAIHPGYGFLSENVEFAEACERENITFIGPPASAIRDMGIKSTSKHIMSDAGVPIIEGYHGEDQSDEKLQSEARRIGYPIMIKAVRGGGGKGMRIAMTEADFDTQLESAKTEAMKAFGDQVMLLEKYVVKPRHVEVQVFGDRHGNHVYLFERDCSVQRRHQKIIEEAPAPGLTDEVRRSIGEAAVRAAKAVDYVGAGTVEFIMDENLKFYFMEMNTRLQVEHPVTEMITGTDLVEWQLRVAGGEQIPMKQEEIKVKGHSFECRIYAEDPDSDFMPGAGPLQHLATPPPTSDLRIETGVRQGDEVSVHYDPMIAKLVVWSDNRSSALQRTLAALRDYHVVGLSTNIRFLMALASHEAFQAGDVNTDFIPNHQTELFPSHCLSTDVLCQAALAMTSSLNSRNSTRSAAKKDIFSPFAHKSGMRVNDLPSYTIKLADGATVHTITISETGPNTRSVSVDGQAPVIIENVRLLTETGAGKDNEKTTVRCSIDGQVSSSTVLMRGNSVHVFAVDGSHNLNIPLPNFLKSSLGSGSIDDPVAPMPGVVERVIIESGSEVKKGDPLVVMIAMKMEYVIRAARDGVVEKVNHKPGDTVAKGTVLVHLQEES</sequence>
<dbReference type="SMART" id="SM00878">
    <property type="entry name" value="Biotin_carb_C"/>
    <property type="match status" value="1"/>
</dbReference>
<feature type="domain" description="Lipoyl-binding" evidence="10">
    <location>
        <begin position="641"/>
        <end position="713"/>
    </location>
</feature>
<dbReference type="EMBL" id="JAWDGP010001715">
    <property type="protein sequence ID" value="KAK3788892.1"/>
    <property type="molecule type" value="Genomic_DNA"/>
</dbReference>
<dbReference type="InterPro" id="IPR011761">
    <property type="entry name" value="ATP-grasp"/>
</dbReference>
<feature type="domain" description="Biotin carboxylation" evidence="12">
    <location>
        <begin position="39"/>
        <end position="485"/>
    </location>
</feature>
<keyword evidence="14" id="KW-1185">Reference proteome</keyword>
<dbReference type="GO" id="GO:0005524">
    <property type="term" value="F:ATP binding"/>
    <property type="evidence" value="ECO:0007669"/>
    <property type="project" value="UniProtKB-UniRule"/>
</dbReference>
<dbReference type="InterPro" id="IPR001882">
    <property type="entry name" value="Biotin_BS"/>
</dbReference>
<name>A0AAE1ALH3_9GAST</name>
<dbReference type="FunFam" id="3.30.470.20:FF:000028">
    <property type="entry name" value="Methylcrotonoyl-CoA carboxylase subunit alpha, mitochondrial"/>
    <property type="match status" value="1"/>
</dbReference>
<dbReference type="GO" id="GO:0005759">
    <property type="term" value="C:mitochondrial matrix"/>
    <property type="evidence" value="ECO:0007669"/>
    <property type="project" value="UniProtKB-SubCell"/>
</dbReference>
<evidence type="ECO:0000256" key="9">
    <source>
        <dbReference type="PROSITE-ProRule" id="PRU00409"/>
    </source>
</evidence>
<dbReference type="Gene3D" id="2.40.50.100">
    <property type="match status" value="1"/>
</dbReference>
<keyword evidence="8" id="KW-0092">Biotin</keyword>
<reference evidence="13" key="1">
    <citation type="journal article" date="2023" name="G3 (Bethesda)">
        <title>A reference genome for the long-term kleptoplast-retaining sea slug Elysia crispata morphotype clarki.</title>
        <authorList>
            <person name="Eastman K.E."/>
            <person name="Pendleton A.L."/>
            <person name="Shaikh M.A."/>
            <person name="Suttiyut T."/>
            <person name="Ogas R."/>
            <person name="Tomko P."/>
            <person name="Gavelis G."/>
            <person name="Widhalm J.R."/>
            <person name="Wisecaver J.H."/>
        </authorList>
    </citation>
    <scope>NUCLEOTIDE SEQUENCE</scope>
    <source>
        <strain evidence="13">ECLA1</strain>
    </source>
</reference>
<dbReference type="InterPro" id="IPR016185">
    <property type="entry name" value="PreATP-grasp_dom_sf"/>
</dbReference>
<evidence type="ECO:0008006" key="15">
    <source>
        <dbReference type="Google" id="ProtNLM"/>
    </source>
</evidence>
<dbReference type="GO" id="GO:0004485">
    <property type="term" value="F:methylcrotonoyl-CoA carboxylase activity"/>
    <property type="evidence" value="ECO:0007669"/>
    <property type="project" value="TreeGrafter"/>
</dbReference>
<comment type="subcellular location">
    <subcellularLocation>
        <location evidence="2">Mitochondrion matrix</location>
    </subcellularLocation>
</comment>
<dbReference type="Proteomes" id="UP001283361">
    <property type="component" value="Unassembled WGS sequence"/>
</dbReference>
<keyword evidence="3" id="KW-0436">Ligase</keyword>
<dbReference type="CDD" id="cd06850">
    <property type="entry name" value="biotinyl_domain"/>
    <property type="match status" value="1"/>
</dbReference>
<dbReference type="PANTHER" id="PTHR18866:SF33">
    <property type="entry name" value="METHYLCROTONOYL-COA CARBOXYLASE SUBUNIT ALPHA, MITOCHONDRIAL-RELATED"/>
    <property type="match status" value="1"/>
</dbReference>
<comment type="cofactor">
    <cofactor evidence="1">
        <name>biotin</name>
        <dbReference type="ChEBI" id="CHEBI:57586"/>
    </cofactor>
</comment>
<dbReference type="InterPro" id="IPR000089">
    <property type="entry name" value="Biotin_lipoyl"/>
</dbReference>
<evidence type="ECO:0000313" key="14">
    <source>
        <dbReference type="Proteomes" id="UP001283361"/>
    </source>
</evidence>
<evidence type="ECO:0000313" key="13">
    <source>
        <dbReference type="EMBL" id="KAK3788892.1"/>
    </source>
</evidence>
<dbReference type="PROSITE" id="PS50979">
    <property type="entry name" value="BC"/>
    <property type="match status" value="1"/>
</dbReference>
<dbReference type="InterPro" id="IPR005481">
    <property type="entry name" value="BC-like_N"/>
</dbReference>
<feature type="domain" description="ATP-grasp" evidence="11">
    <location>
        <begin position="158"/>
        <end position="355"/>
    </location>
</feature>
<evidence type="ECO:0000256" key="8">
    <source>
        <dbReference type="ARBA" id="ARBA00023267"/>
    </source>
</evidence>
<keyword evidence="6" id="KW-0809">Transit peptide</keyword>
<evidence type="ECO:0000256" key="6">
    <source>
        <dbReference type="ARBA" id="ARBA00022946"/>
    </source>
</evidence>
<dbReference type="SUPFAM" id="SSF51230">
    <property type="entry name" value="Single hybrid motif"/>
    <property type="match status" value="1"/>
</dbReference>
<evidence type="ECO:0000259" key="11">
    <source>
        <dbReference type="PROSITE" id="PS50975"/>
    </source>
</evidence>
<evidence type="ECO:0000256" key="7">
    <source>
        <dbReference type="ARBA" id="ARBA00023128"/>
    </source>
</evidence>
<dbReference type="FunFam" id="3.40.50.20:FF:000010">
    <property type="entry name" value="Propionyl-CoA carboxylase subunit alpha"/>
    <property type="match status" value="1"/>
</dbReference>
<gene>
    <name evidence="13" type="ORF">RRG08_020543</name>
</gene>
<dbReference type="InterPro" id="IPR050856">
    <property type="entry name" value="Biotin_carboxylase_complex"/>
</dbReference>
<dbReference type="Pfam" id="PF00289">
    <property type="entry name" value="Biotin_carb_N"/>
    <property type="match status" value="1"/>
</dbReference>